<feature type="transmembrane region" description="Helical" evidence="17">
    <location>
        <begin position="91"/>
        <end position="111"/>
    </location>
</feature>
<keyword evidence="9 17" id="KW-1133">Transmembrane helix</keyword>
<organism evidence="19 20">
    <name type="scientific">Natronocella acetinitrilica</name>
    <dbReference type="NCBI Taxonomy" id="414046"/>
    <lineage>
        <taxon>Bacteria</taxon>
        <taxon>Pseudomonadati</taxon>
        <taxon>Pseudomonadota</taxon>
        <taxon>Gammaproteobacteria</taxon>
        <taxon>Chromatiales</taxon>
        <taxon>Ectothiorhodospiraceae</taxon>
        <taxon>Natronocella</taxon>
    </lineage>
</organism>
<accession>A0AAE3KEX0</accession>
<dbReference type="GO" id="GO:0046872">
    <property type="term" value="F:metal ion binding"/>
    <property type="evidence" value="ECO:0007669"/>
    <property type="project" value="UniProtKB-KW"/>
</dbReference>
<evidence type="ECO:0000256" key="16">
    <source>
        <dbReference type="PIRSR" id="PIRSR603816-1"/>
    </source>
</evidence>
<dbReference type="Gene3D" id="1.20.950.20">
    <property type="entry name" value="Transmembrane di-heme cytochromes, Chain C"/>
    <property type="match status" value="1"/>
</dbReference>
<keyword evidence="12" id="KW-0534">Nitrate assimilation</keyword>
<dbReference type="SUPFAM" id="SSF103501">
    <property type="entry name" value="Respiratory nitrate reductase 1 gamma chain"/>
    <property type="match status" value="1"/>
</dbReference>
<dbReference type="InterPro" id="IPR023234">
    <property type="entry name" value="NarG-like_domain"/>
</dbReference>
<evidence type="ECO:0000256" key="2">
    <source>
        <dbReference type="ARBA" id="ARBA00012500"/>
    </source>
</evidence>
<evidence type="ECO:0000259" key="18">
    <source>
        <dbReference type="Pfam" id="PF02665"/>
    </source>
</evidence>
<dbReference type="EC" id="1.7.5.1" evidence="2"/>
<feature type="binding site" description="axial binding residue" evidence="16">
    <location>
        <position position="190"/>
    </location>
    <ligand>
        <name>heme b</name>
        <dbReference type="ChEBI" id="CHEBI:60344"/>
        <label>1</label>
    </ligand>
    <ligandPart>
        <name>Fe</name>
        <dbReference type="ChEBI" id="CHEBI:18248"/>
    </ligandPart>
</feature>
<dbReference type="PANTHER" id="PTHR30598:SF3">
    <property type="entry name" value="RESPIRATORY NITRATE REDUCTASE 1 GAMMA CHAIN"/>
    <property type="match status" value="1"/>
</dbReference>
<evidence type="ECO:0000313" key="20">
    <source>
        <dbReference type="Proteomes" id="UP001205843"/>
    </source>
</evidence>
<dbReference type="GO" id="GO:0005886">
    <property type="term" value="C:plasma membrane"/>
    <property type="evidence" value="ECO:0007669"/>
    <property type="project" value="UniProtKB-SubCell"/>
</dbReference>
<keyword evidence="5 16" id="KW-0349">Heme</keyword>
<evidence type="ECO:0000256" key="5">
    <source>
        <dbReference type="ARBA" id="ARBA00022617"/>
    </source>
</evidence>
<dbReference type="RefSeq" id="WP_253474053.1">
    <property type="nucleotide sequence ID" value="NZ_JALJXV010000001.1"/>
</dbReference>
<keyword evidence="8" id="KW-0249">Electron transport</keyword>
<keyword evidence="7" id="KW-0479">Metal-binding</keyword>
<keyword evidence="13 17" id="KW-0472">Membrane</keyword>
<dbReference type="FunFam" id="1.20.950.20:FF:000001">
    <property type="entry name" value="Respiratory nitrate reductase subunit gamma"/>
    <property type="match status" value="1"/>
</dbReference>
<evidence type="ECO:0000256" key="10">
    <source>
        <dbReference type="ARBA" id="ARBA00023002"/>
    </source>
</evidence>
<feature type="transmembrane region" description="Helical" evidence="17">
    <location>
        <begin position="131"/>
        <end position="149"/>
    </location>
</feature>
<evidence type="ECO:0000256" key="4">
    <source>
        <dbReference type="ARBA" id="ARBA00022475"/>
    </source>
</evidence>
<evidence type="ECO:0000256" key="12">
    <source>
        <dbReference type="ARBA" id="ARBA00023063"/>
    </source>
</evidence>
<feature type="domain" description="NarG-like" evidence="18">
    <location>
        <begin position="7"/>
        <end position="227"/>
    </location>
</feature>
<dbReference type="InterPro" id="IPR036197">
    <property type="entry name" value="NarG-like_sf"/>
</dbReference>
<feature type="transmembrane region" description="Helical" evidence="17">
    <location>
        <begin position="49"/>
        <end position="71"/>
    </location>
</feature>
<dbReference type="GO" id="GO:0019645">
    <property type="term" value="P:anaerobic electron transport chain"/>
    <property type="evidence" value="ECO:0007669"/>
    <property type="project" value="UniProtKB-ARBA"/>
</dbReference>
<comment type="caution">
    <text evidence="19">The sequence shown here is derived from an EMBL/GenBank/DDBJ whole genome shotgun (WGS) entry which is preliminary data.</text>
</comment>
<comment type="subunit">
    <text evidence="15">Dimer of heterotrimers each composed of an alpha, a beta and a gamma chain. Alpha and beta are catalytic chains; gamma chains are involved in binding the enzyme complex to the cytoplasmic membrane.</text>
</comment>
<evidence type="ECO:0000256" key="1">
    <source>
        <dbReference type="ARBA" id="ARBA00004651"/>
    </source>
</evidence>
<dbReference type="NCBIfam" id="TIGR00351">
    <property type="entry name" value="narI"/>
    <property type="match status" value="1"/>
</dbReference>
<evidence type="ECO:0000256" key="8">
    <source>
        <dbReference type="ARBA" id="ARBA00022982"/>
    </source>
</evidence>
<evidence type="ECO:0000256" key="13">
    <source>
        <dbReference type="ARBA" id="ARBA00023136"/>
    </source>
</evidence>
<evidence type="ECO:0000256" key="14">
    <source>
        <dbReference type="ARBA" id="ARBA00048294"/>
    </source>
</evidence>
<feature type="binding site" description="axial binding residue" evidence="16">
    <location>
        <position position="68"/>
    </location>
    <ligand>
        <name>heme b</name>
        <dbReference type="ChEBI" id="CHEBI:60344"/>
        <label>1</label>
    </ligand>
    <ligandPart>
        <name>Fe</name>
        <dbReference type="ChEBI" id="CHEBI:18248"/>
    </ligandPart>
</feature>
<dbReference type="EMBL" id="JALJXV010000001">
    <property type="protein sequence ID" value="MCP1673537.1"/>
    <property type="molecule type" value="Genomic_DNA"/>
</dbReference>
<proteinExistence type="predicted"/>
<dbReference type="InterPro" id="IPR051936">
    <property type="entry name" value="Heme-iron_electron_transfer"/>
</dbReference>
<dbReference type="GO" id="GO:0009325">
    <property type="term" value="C:nitrate reductase complex"/>
    <property type="evidence" value="ECO:0007669"/>
    <property type="project" value="InterPro"/>
</dbReference>
<evidence type="ECO:0000256" key="9">
    <source>
        <dbReference type="ARBA" id="ARBA00022989"/>
    </source>
</evidence>
<dbReference type="GO" id="GO:0020037">
    <property type="term" value="F:heme binding"/>
    <property type="evidence" value="ECO:0007669"/>
    <property type="project" value="TreeGrafter"/>
</dbReference>
<keyword evidence="20" id="KW-1185">Reference proteome</keyword>
<keyword evidence="11 16" id="KW-0408">Iron</keyword>
<sequence length="230" mass="26047">MYLYLHELAFGVFPYIAGSVFLLGSLLRYEKSQYTWRTGSSQMLSNDPLFRLGSYLFHIGVIALFFGHLVGLLTPYAVYTALGMTSGAKQLLAILIGGFFGVICLAGMLILAYRRTVNPRVRRTGSPMDMFILYLLFAQLATGLLTIFVSTGHLSGEVIVQISTWAQRLVTFQPNAADTIIDVHWIYKIHMFLGMVMFFIFPFTRLVHVWSVPYGYIGRAYQVVRRRTAM</sequence>
<evidence type="ECO:0000256" key="17">
    <source>
        <dbReference type="SAM" id="Phobius"/>
    </source>
</evidence>
<keyword evidence="3" id="KW-0813">Transport</keyword>
<dbReference type="GO" id="GO:0160182">
    <property type="term" value="F:nitrate reductase (quinone) activity"/>
    <property type="evidence" value="ECO:0007669"/>
    <property type="project" value="UniProtKB-EC"/>
</dbReference>
<evidence type="ECO:0000256" key="6">
    <source>
        <dbReference type="ARBA" id="ARBA00022692"/>
    </source>
</evidence>
<feature type="transmembrane region" description="Helical" evidence="17">
    <location>
        <begin position="192"/>
        <end position="217"/>
    </location>
</feature>
<protein>
    <recommendedName>
        <fullName evidence="2">nitrate reductase (quinone)</fullName>
        <ecNumber evidence="2">1.7.5.1</ecNumber>
    </recommendedName>
</protein>
<comment type="catalytic activity">
    <reaction evidence="14">
        <text>nitrate + a quinol = a quinone + nitrite + H2O</text>
        <dbReference type="Rhea" id="RHEA:56144"/>
        <dbReference type="ChEBI" id="CHEBI:15377"/>
        <dbReference type="ChEBI" id="CHEBI:16301"/>
        <dbReference type="ChEBI" id="CHEBI:17632"/>
        <dbReference type="ChEBI" id="CHEBI:24646"/>
        <dbReference type="ChEBI" id="CHEBI:132124"/>
        <dbReference type="EC" id="1.7.5.1"/>
    </reaction>
</comment>
<name>A0AAE3KEX0_9GAMM</name>
<evidence type="ECO:0000256" key="3">
    <source>
        <dbReference type="ARBA" id="ARBA00022448"/>
    </source>
</evidence>
<feature type="binding site" description="axial binding residue" evidence="16">
    <location>
        <position position="58"/>
    </location>
    <ligand>
        <name>heme b</name>
        <dbReference type="ChEBI" id="CHEBI:60344"/>
        <label>1</label>
    </ligand>
    <ligandPart>
        <name>Fe</name>
        <dbReference type="ChEBI" id="CHEBI:18248"/>
    </ligandPart>
</feature>
<gene>
    <name evidence="19" type="ORF">J2T57_000629</name>
</gene>
<dbReference type="InterPro" id="IPR003816">
    <property type="entry name" value="Nitrate_red_gam"/>
</dbReference>
<evidence type="ECO:0000256" key="15">
    <source>
        <dbReference type="ARBA" id="ARBA00063882"/>
    </source>
</evidence>
<reference evidence="19" key="1">
    <citation type="submission" date="2022-03" db="EMBL/GenBank/DDBJ databases">
        <title>Genomic Encyclopedia of Type Strains, Phase III (KMG-III): the genomes of soil and plant-associated and newly described type strains.</title>
        <authorList>
            <person name="Whitman W."/>
        </authorList>
    </citation>
    <scope>NUCLEOTIDE SEQUENCE</scope>
    <source>
        <strain evidence="19">ANL 6-2</strain>
    </source>
</reference>
<keyword evidence="4" id="KW-1003">Cell membrane</keyword>
<feature type="binding site" description="axial binding residue" evidence="16">
    <location>
        <position position="208"/>
    </location>
    <ligand>
        <name>heme b</name>
        <dbReference type="ChEBI" id="CHEBI:60344"/>
        <label>1</label>
    </ligand>
    <ligandPart>
        <name>Fe</name>
        <dbReference type="ChEBI" id="CHEBI:18248"/>
    </ligandPart>
</feature>
<evidence type="ECO:0000313" key="19">
    <source>
        <dbReference type="EMBL" id="MCP1673537.1"/>
    </source>
</evidence>
<dbReference type="Proteomes" id="UP001205843">
    <property type="component" value="Unassembled WGS sequence"/>
</dbReference>
<keyword evidence="10 19" id="KW-0560">Oxidoreductase</keyword>
<keyword evidence="6 17" id="KW-0812">Transmembrane</keyword>
<dbReference type="GO" id="GO:0009055">
    <property type="term" value="F:electron transfer activity"/>
    <property type="evidence" value="ECO:0007669"/>
    <property type="project" value="TreeGrafter"/>
</dbReference>
<dbReference type="GO" id="GO:0042128">
    <property type="term" value="P:nitrate assimilation"/>
    <property type="evidence" value="ECO:0007669"/>
    <property type="project" value="UniProtKB-KW"/>
</dbReference>
<feature type="transmembrane region" description="Helical" evidence="17">
    <location>
        <begin position="12"/>
        <end position="29"/>
    </location>
</feature>
<comment type="subcellular location">
    <subcellularLocation>
        <location evidence="1">Cell membrane</location>
        <topology evidence="1">Multi-pass membrane protein</topology>
    </subcellularLocation>
</comment>
<evidence type="ECO:0000256" key="7">
    <source>
        <dbReference type="ARBA" id="ARBA00022723"/>
    </source>
</evidence>
<dbReference type="PANTHER" id="PTHR30598">
    <property type="entry name" value="NITRATE REDUCTASE PRIVATE CHAPERONE, REDOX ENZYME MATURATION PROTEIN REMP FAMILY"/>
    <property type="match status" value="1"/>
</dbReference>
<dbReference type="AlphaFoldDB" id="A0AAE3KEX0"/>
<dbReference type="Pfam" id="PF02665">
    <property type="entry name" value="Nitrate_red_gam"/>
    <property type="match status" value="1"/>
</dbReference>
<evidence type="ECO:0000256" key="11">
    <source>
        <dbReference type="ARBA" id="ARBA00023004"/>
    </source>
</evidence>